<gene>
    <name evidence="3" type="ORF">QWZ14_20600</name>
</gene>
<dbReference type="InterPro" id="IPR005804">
    <property type="entry name" value="FA_desaturase_dom"/>
</dbReference>
<feature type="transmembrane region" description="Helical" evidence="1">
    <location>
        <begin position="44"/>
        <end position="64"/>
    </location>
</feature>
<reference evidence="4" key="1">
    <citation type="journal article" date="2019" name="Int. J. Syst. Evol. Microbiol.">
        <title>The Global Catalogue of Microorganisms (GCM) 10K type strain sequencing project: providing services to taxonomists for standard genome sequencing and annotation.</title>
        <authorList>
            <consortium name="The Broad Institute Genomics Platform"/>
            <consortium name="The Broad Institute Genome Sequencing Center for Infectious Disease"/>
            <person name="Wu L."/>
            <person name="Ma J."/>
        </authorList>
    </citation>
    <scope>NUCLEOTIDE SEQUENCE [LARGE SCALE GENOMIC DNA]</scope>
    <source>
        <strain evidence="4">CECT 7131</strain>
    </source>
</reference>
<organism evidence="3 4">
    <name type="scientific">Paeniroseomonas aquatica</name>
    <dbReference type="NCBI Taxonomy" id="373043"/>
    <lineage>
        <taxon>Bacteria</taxon>
        <taxon>Pseudomonadati</taxon>
        <taxon>Pseudomonadota</taxon>
        <taxon>Alphaproteobacteria</taxon>
        <taxon>Acetobacterales</taxon>
        <taxon>Acetobacteraceae</taxon>
        <taxon>Paeniroseomonas</taxon>
    </lineage>
</organism>
<comment type="caution">
    <text evidence="3">The sequence shown here is derived from an EMBL/GenBank/DDBJ whole genome shotgun (WGS) entry which is preliminary data.</text>
</comment>
<dbReference type="PANTHER" id="PTHR12879:SF8">
    <property type="entry name" value="SPHINGOLIPID DELTA(4)-DESATURASE DES1"/>
    <property type="match status" value="1"/>
</dbReference>
<dbReference type="Proteomes" id="UP001529369">
    <property type="component" value="Unassembled WGS sequence"/>
</dbReference>
<name>A0ABT8AAE2_9PROT</name>
<evidence type="ECO:0000313" key="3">
    <source>
        <dbReference type="EMBL" id="MDN3566783.1"/>
    </source>
</evidence>
<dbReference type="PANTHER" id="PTHR12879">
    <property type="entry name" value="SPHINGOLIPID DELTA 4 DESATURASE/C-4 HYDROXYLASE PROTEIN DES2"/>
    <property type="match status" value="1"/>
</dbReference>
<dbReference type="GO" id="GO:0016491">
    <property type="term" value="F:oxidoreductase activity"/>
    <property type="evidence" value="ECO:0007669"/>
    <property type="project" value="UniProtKB-KW"/>
</dbReference>
<evidence type="ECO:0000259" key="2">
    <source>
        <dbReference type="Pfam" id="PF00487"/>
    </source>
</evidence>
<feature type="transmembrane region" description="Helical" evidence="1">
    <location>
        <begin position="21"/>
        <end position="38"/>
    </location>
</feature>
<keyword evidence="1" id="KW-1133">Transmembrane helix</keyword>
<feature type="domain" description="Fatty acid desaturase" evidence="2">
    <location>
        <begin position="45"/>
        <end position="283"/>
    </location>
</feature>
<dbReference type="RefSeq" id="WP_290318737.1">
    <property type="nucleotide sequence ID" value="NZ_JAUFPN010000182.1"/>
</dbReference>
<sequence>MQAPAPSTMMHLAGRSDRRGLAQLGIHLALLLGSGALVTWAEGIWLVPAVVLLGLVQAALFAPFHETMHQTAFANRRLNAVVGWLAGLPSLFNWHFYQQFHLAHHRHTQDPAKDPELLAAPIPQDFKGYLKRMLGVGYWASRARFMRDALRGDFSAYPYIHPAAAPRVVRSMRAQLAVTVALLLLVGLVFGGRALLLFWVLPQLIGQAALRLYLFTEHTGCSEDRNGLTNTRTMLTTRAMRLLMWNMPFHAEHHLYPFIPFHRLGEAHAVLRDRLAHVHPGYASWHAGHLKGMRA</sequence>
<keyword evidence="3" id="KW-0560">Oxidoreductase</keyword>
<protein>
    <submittedName>
        <fullName evidence="3">Fatty acid desaturase</fullName>
        <ecNumber evidence="3">1.14.19.-</ecNumber>
    </submittedName>
</protein>
<proteinExistence type="predicted"/>
<keyword evidence="1" id="KW-0812">Transmembrane</keyword>
<dbReference type="EMBL" id="JAUFPN010000182">
    <property type="protein sequence ID" value="MDN3566783.1"/>
    <property type="molecule type" value="Genomic_DNA"/>
</dbReference>
<accession>A0ABT8AAE2</accession>
<evidence type="ECO:0000313" key="4">
    <source>
        <dbReference type="Proteomes" id="UP001529369"/>
    </source>
</evidence>
<feature type="transmembrane region" description="Helical" evidence="1">
    <location>
        <begin position="176"/>
        <end position="201"/>
    </location>
</feature>
<keyword evidence="4" id="KW-1185">Reference proteome</keyword>
<evidence type="ECO:0000256" key="1">
    <source>
        <dbReference type="SAM" id="Phobius"/>
    </source>
</evidence>
<dbReference type="EC" id="1.14.19.-" evidence="3"/>
<keyword evidence="1" id="KW-0472">Membrane</keyword>
<dbReference type="Pfam" id="PF00487">
    <property type="entry name" value="FA_desaturase"/>
    <property type="match status" value="1"/>
</dbReference>